<proteinExistence type="predicted"/>
<comment type="caution">
    <text evidence="1">The sequence shown here is derived from an EMBL/GenBank/DDBJ whole genome shotgun (WGS) entry which is preliminary data.</text>
</comment>
<dbReference type="Gene3D" id="3.40.1800.10">
    <property type="entry name" value="His-Me finger endonucleases"/>
    <property type="match status" value="1"/>
</dbReference>
<evidence type="ECO:0008006" key="2">
    <source>
        <dbReference type="Google" id="ProtNLM"/>
    </source>
</evidence>
<dbReference type="Pfam" id="PF02945">
    <property type="entry name" value="Endonuclease_7"/>
    <property type="match status" value="1"/>
</dbReference>
<gene>
    <name evidence="1" type="ORF">LCGC14_0355790</name>
</gene>
<dbReference type="InterPro" id="IPR004211">
    <property type="entry name" value="Endonuclease_7"/>
</dbReference>
<name>A0A0F9TSC1_9ZZZZ</name>
<dbReference type="EMBL" id="LAZR01000272">
    <property type="protein sequence ID" value="KKN77842.1"/>
    <property type="molecule type" value="Genomic_DNA"/>
</dbReference>
<evidence type="ECO:0000313" key="1">
    <source>
        <dbReference type="EMBL" id="KKN77842.1"/>
    </source>
</evidence>
<reference evidence="1" key="1">
    <citation type="journal article" date="2015" name="Nature">
        <title>Complex archaea that bridge the gap between prokaryotes and eukaryotes.</title>
        <authorList>
            <person name="Spang A."/>
            <person name="Saw J.H."/>
            <person name="Jorgensen S.L."/>
            <person name="Zaremba-Niedzwiedzka K."/>
            <person name="Martijn J."/>
            <person name="Lind A.E."/>
            <person name="van Eijk R."/>
            <person name="Schleper C."/>
            <person name="Guy L."/>
            <person name="Ettema T.J."/>
        </authorList>
    </citation>
    <scope>NUCLEOTIDE SEQUENCE</scope>
</reference>
<protein>
    <recommendedName>
        <fullName evidence="2">Recombination endonuclease VII</fullName>
    </recommendedName>
</protein>
<organism evidence="1">
    <name type="scientific">marine sediment metagenome</name>
    <dbReference type="NCBI Taxonomy" id="412755"/>
    <lineage>
        <taxon>unclassified sequences</taxon>
        <taxon>metagenomes</taxon>
        <taxon>ecological metagenomes</taxon>
    </lineage>
</organism>
<dbReference type="InterPro" id="IPR038563">
    <property type="entry name" value="Endonuclease_7_sf"/>
</dbReference>
<accession>A0A0F9TSC1</accession>
<sequence length="145" mass="16689">MAAKNKRRCYKCKKELSSDKFGNDKYTPTGKSRACKKCVNVVNKKYREANKGSYRGYSLERSYNITVEEYDQMLEVQNGVCAICHKPETAKIKNGVTRRLAIDHDHETDTVRELLCHRCNLMLGCAQDNTVTLLEAAIYLERHHN</sequence>
<dbReference type="SUPFAM" id="SSF54060">
    <property type="entry name" value="His-Me finger endonucleases"/>
    <property type="match status" value="1"/>
</dbReference>
<dbReference type="InterPro" id="IPR044925">
    <property type="entry name" value="His-Me_finger_sf"/>
</dbReference>
<dbReference type="AlphaFoldDB" id="A0A0F9TSC1"/>